<dbReference type="Gene3D" id="2.170.130.10">
    <property type="entry name" value="TonB-dependent receptor, plug domain"/>
    <property type="match status" value="1"/>
</dbReference>
<evidence type="ECO:0000256" key="14">
    <source>
        <dbReference type="PROSITE-ProRule" id="PRU01360"/>
    </source>
</evidence>
<keyword evidence="10 15" id="KW-0798">TonB box</keyword>
<evidence type="ECO:0000256" key="8">
    <source>
        <dbReference type="ARBA" id="ARBA00023004"/>
    </source>
</evidence>
<comment type="caution">
    <text evidence="19">The sequence shown here is derived from an EMBL/GenBank/DDBJ whole genome shotgun (WGS) entry which is preliminary data.</text>
</comment>
<dbReference type="RefSeq" id="WP_379074630.1">
    <property type="nucleotide sequence ID" value="NZ_JBHTJW010000002.1"/>
</dbReference>
<evidence type="ECO:0000259" key="18">
    <source>
        <dbReference type="Pfam" id="PF07715"/>
    </source>
</evidence>
<evidence type="ECO:0000256" key="15">
    <source>
        <dbReference type="RuleBase" id="RU003357"/>
    </source>
</evidence>
<gene>
    <name evidence="19" type="ORF">ACFQ1T_05445</name>
</gene>
<evidence type="ECO:0000313" key="19">
    <source>
        <dbReference type="EMBL" id="MFD0929219.1"/>
    </source>
</evidence>
<keyword evidence="20" id="KW-1185">Reference proteome</keyword>
<evidence type="ECO:0000256" key="6">
    <source>
        <dbReference type="ARBA" id="ARBA00022692"/>
    </source>
</evidence>
<feature type="chain" id="PRO_5045418602" evidence="16">
    <location>
        <begin position="26"/>
        <end position="690"/>
    </location>
</feature>
<evidence type="ECO:0000256" key="2">
    <source>
        <dbReference type="ARBA" id="ARBA00009810"/>
    </source>
</evidence>
<evidence type="ECO:0000313" key="20">
    <source>
        <dbReference type="Proteomes" id="UP001597106"/>
    </source>
</evidence>
<dbReference type="Pfam" id="PF00593">
    <property type="entry name" value="TonB_dep_Rec_b-barrel"/>
    <property type="match status" value="1"/>
</dbReference>
<organism evidence="19 20">
    <name type="scientific">Methylophilus glucosoxydans</name>
    <dbReference type="NCBI Taxonomy" id="752553"/>
    <lineage>
        <taxon>Bacteria</taxon>
        <taxon>Pseudomonadati</taxon>
        <taxon>Pseudomonadota</taxon>
        <taxon>Betaproteobacteria</taxon>
        <taxon>Nitrosomonadales</taxon>
        <taxon>Methylophilaceae</taxon>
        <taxon>Methylophilus</taxon>
    </lineage>
</organism>
<evidence type="ECO:0000256" key="3">
    <source>
        <dbReference type="ARBA" id="ARBA00022448"/>
    </source>
</evidence>
<evidence type="ECO:0000256" key="1">
    <source>
        <dbReference type="ARBA" id="ARBA00004571"/>
    </source>
</evidence>
<dbReference type="Gene3D" id="2.40.170.20">
    <property type="entry name" value="TonB-dependent receptor, beta-barrel domain"/>
    <property type="match status" value="1"/>
</dbReference>
<proteinExistence type="inferred from homology"/>
<keyword evidence="5" id="KW-0410">Iron transport</keyword>
<keyword evidence="9" id="KW-0406">Ion transport</keyword>
<comment type="similarity">
    <text evidence="2 14 15">Belongs to the TonB-dependent receptor family.</text>
</comment>
<dbReference type="CDD" id="cd01347">
    <property type="entry name" value="ligand_gated_channel"/>
    <property type="match status" value="1"/>
</dbReference>
<feature type="domain" description="TonB-dependent receptor-like beta-barrel" evidence="17">
    <location>
        <begin position="229"/>
        <end position="642"/>
    </location>
</feature>
<dbReference type="SUPFAM" id="SSF56935">
    <property type="entry name" value="Porins"/>
    <property type="match status" value="1"/>
</dbReference>
<reference evidence="20" key="1">
    <citation type="journal article" date="2019" name="Int. J. Syst. Evol. Microbiol.">
        <title>The Global Catalogue of Microorganisms (GCM) 10K type strain sequencing project: providing services to taxonomists for standard genome sequencing and annotation.</title>
        <authorList>
            <consortium name="The Broad Institute Genomics Platform"/>
            <consortium name="The Broad Institute Genome Sequencing Center for Infectious Disease"/>
            <person name="Wu L."/>
            <person name="Ma J."/>
        </authorList>
    </citation>
    <scope>NUCLEOTIDE SEQUENCE [LARGE SCALE GENOMIC DNA]</scope>
    <source>
        <strain evidence="20">CCUG 59685</strain>
    </source>
</reference>
<dbReference type="InterPro" id="IPR039426">
    <property type="entry name" value="TonB-dep_rcpt-like"/>
</dbReference>
<evidence type="ECO:0000256" key="12">
    <source>
        <dbReference type="ARBA" id="ARBA00023170"/>
    </source>
</evidence>
<comment type="subcellular location">
    <subcellularLocation>
        <location evidence="1 14">Cell outer membrane</location>
        <topology evidence="1 14">Multi-pass membrane protein</topology>
    </subcellularLocation>
</comment>
<sequence>MRVFRFTPLSMAIATAFTAPTSGLADEEKAVTLSPIVVTATRQAQNSFDLPVAIDVVEQKNIKDGQLQINLSESLIRVPGITAQNRTQQAQDPQISSRGFGARSSFGVRGIRIYVDGIPLTMPDGQGQPGVVDLSAIKSIEVMRGPFSSLYGNSSGGVIQMFTQDAPATPTLGATAMFGSYDTKRNILEASGQLEGMEYMLNVSNFESDGYRDHSRSNKQMATAKFKFNLTEDTKVTTLVNWFDQDAQDPGGLTKADVASDRKGVVPATLNANTRVSRSHTQVGFNFEHTINPNNTINLITYVGTRENNQILATNATGSNARSSQISREFYGSDLRWDNRGEVAGKQYNISLGLNYGKSTDARKDTNIQGTGLGPNRIEDNIVDNFDQYIQGKLALTDNFDVHAGVRHTKVTLKVNDQLTPPDNSGSVDYQKTNPVLGATWKVTPALNLYANFGKGFETPTFIEAAYNSTAASATPNLTLKPSQSNNYEVGAKAYITDSSLLTLTAFRINTQDELVVSANSNGRSVYANANNTKRYGTEISLDTRYENNITTYFSYSFLNAKYSSSYVGNNGLIESGNYIPGTYRNQLYGEVAWKYQPLGFYTALEGRYNSKVYVDDINSQSAPSYTIFNLRAGLEQNLSHWNFKEYIRLENMFDREYIGAVRVNDTNARFYEPAAGRNYLVGINAQYKF</sequence>
<evidence type="ECO:0000256" key="9">
    <source>
        <dbReference type="ARBA" id="ARBA00023065"/>
    </source>
</evidence>
<keyword evidence="6 14" id="KW-0812">Transmembrane</keyword>
<evidence type="ECO:0000256" key="4">
    <source>
        <dbReference type="ARBA" id="ARBA00022452"/>
    </source>
</evidence>
<protein>
    <submittedName>
        <fullName evidence="19">TonB-dependent receptor family protein</fullName>
    </submittedName>
</protein>
<keyword evidence="8" id="KW-0408">Iron</keyword>
<keyword evidence="3 14" id="KW-0813">Transport</keyword>
<dbReference type="InterPro" id="IPR000531">
    <property type="entry name" value="Beta-barrel_TonB"/>
</dbReference>
<dbReference type="PANTHER" id="PTHR32552:SF68">
    <property type="entry name" value="FERRICHROME OUTER MEMBRANE TRANSPORTER_PHAGE RECEPTOR"/>
    <property type="match status" value="1"/>
</dbReference>
<feature type="domain" description="TonB-dependent receptor plug" evidence="18">
    <location>
        <begin position="49"/>
        <end position="158"/>
    </location>
</feature>
<feature type="signal peptide" evidence="16">
    <location>
        <begin position="1"/>
        <end position="25"/>
    </location>
</feature>
<evidence type="ECO:0000256" key="10">
    <source>
        <dbReference type="ARBA" id="ARBA00023077"/>
    </source>
</evidence>
<evidence type="ECO:0000256" key="7">
    <source>
        <dbReference type="ARBA" id="ARBA00022729"/>
    </source>
</evidence>
<evidence type="ECO:0000256" key="16">
    <source>
        <dbReference type="SAM" id="SignalP"/>
    </source>
</evidence>
<keyword evidence="12 19" id="KW-0675">Receptor</keyword>
<keyword evidence="13 14" id="KW-0998">Cell outer membrane</keyword>
<dbReference type="Pfam" id="PF07715">
    <property type="entry name" value="Plug"/>
    <property type="match status" value="1"/>
</dbReference>
<dbReference type="EMBL" id="JBHTJW010000002">
    <property type="protein sequence ID" value="MFD0929219.1"/>
    <property type="molecule type" value="Genomic_DNA"/>
</dbReference>
<dbReference type="PROSITE" id="PS52016">
    <property type="entry name" value="TONB_DEPENDENT_REC_3"/>
    <property type="match status" value="1"/>
</dbReference>
<evidence type="ECO:0000256" key="13">
    <source>
        <dbReference type="ARBA" id="ARBA00023237"/>
    </source>
</evidence>
<evidence type="ECO:0000256" key="11">
    <source>
        <dbReference type="ARBA" id="ARBA00023136"/>
    </source>
</evidence>
<keyword evidence="7 16" id="KW-0732">Signal</keyword>
<name>A0ABW3GKQ6_9PROT</name>
<dbReference type="PANTHER" id="PTHR32552">
    <property type="entry name" value="FERRICHROME IRON RECEPTOR-RELATED"/>
    <property type="match status" value="1"/>
</dbReference>
<keyword evidence="4 14" id="KW-1134">Transmembrane beta strand</keyword>
<evidence type="ECO:0000256" key="5">
    <source>
        <dbReference type="ARBA" id="ARBA00022496"/>
    </source>
</evidence>
<dbReference type="InterPro" id="IPR036942">
    <property type="entry name" value="Beta-barrel_TonB_sf"/>
</dbReference>
<dbReference type="InterPro" id="IPR012910">
    <property type="entry name" value="Plug_dom"/>
</dbReference>
<keyword evidence="11 14" id="KW-0472">Membrane</keyword>
<accession>A0ABW3GKQ6</accession>
<dbReference type="InterPro" id="IPR037066">
    <property type="entry name" value="Plug_dom_sf"/>
</dbReference>
<evidence type="ECO:0000259" key="17">
    <source>
        <dbReference type="Pfam" id="PF00593"/>
    </source>
</evidence>
<dbReference type="Proteomes" id="UP001597106">
    <property type="component" value="Unassembled WGS sequence"/>
</dbReference>